<gene>
    <name evidence="1" type="primary">pif1_4</name>
    <name evidence="1" type="ORF">N1851_022982</name>
</gene>
<keyword evidence="1" id="KW-0378">Hydrolase</keyword>
<dbReference type="PANTHER" id="PTHR47642">
    <property type="entry name" value="ATP-DEPENDENT DNA HELICASE"/>
    <property type="match status" value="1"/>
</dbReference>
<keyword evidence="1" id="KW-0547">Nucleotide-binding</keyword>
<organism evidence="1 2">
    <name type="scientific">Merluccius polli</name>
    <name type="common">Benguela hake</name>
    <name type="synonym">Merluccius cadenati</name>
    <dbReference type="NCBI Taxonomy" id="89951"/>
    <lineage>
        <taxon>Eukaryota</taxon>
        <taxon>Metazoa</taxon>
        <taxon>Chordata</taxon>
        <taxon>Craniata</taxon>
        <taxon>Vertebrata</taxon>
        <taxon>Euteleostomi</taxon>
        <taxon>Actinopterygii</taxon>
        <taxon>Neopterygii</taxon>
        <taxon>Teleostei</taxon>
        <taxon>Neoteleostei</taxon>
        <taxon>Acanthomorphata</taxon>
        <taxon>Zeiogadaria</taxon>
        <taxon>Gadariae</taxon>
        <taxon>Gadiformes</taxon>
        <taxon>Gadoidei</taxon>
        <taxon>Merlucciidae</taxon>
        <taxon>Merluccius</taxon>
    </lineage>
</organism>
<protein>
    <submittedName>
        <fullName evidence="1">ATP-dependent DNA helicase PIF1</fullName>
    </submittedName>
</protein>
<dbReference type="InterPro" id="IPR027417">
    <property type="entry name" value="P-loop_NTPase"/>
</dbReference>
<dbReference type="GO" id="GO:0004386">
    <property type="term" value="F:helicase activity"/>
    <property type="evidence" value="ECO:0007669"/>
    <property type="project" value="UniProtKB-KW"/>
</dbReference>
<proteinExistence type="predicted"/>
<dbReference type="AlphaFoldDB" id="A0AA47MHB8"/>
<name>A0AA47MHB8_MERPO</name>
<dbReference type="InterPro" id="IPR051055">
    <property type="entry name" value="PIF1_helicase"/>
</dbReference>
<dbReference type="Proteomes" id="UP001174136">
    <property type="component" value="Unassembled WGS sequence"/>
</dbReference>
<dbReference type="SUPFAM" id="SSF52540">
    <property type="entry name" value="P-loop containing nucleoside triphosphate hydrolases"/>
    <property type="match status" value="1"/>
</dbReference>
<accession>A0AA47MHB8</accession>
<dbReference type="PANTHER" id="PTHR47642:SF3">
    <property type="entry name" value="ATP-DEPENDENT DNA HELICASE"/>
    <property type="match status" value="1"/>
</dbReference>
<keyword evidence="2" id="KW-1185">Reference proteome</keyword>
<evidence type="ECO:0000313" key="1">
    <source>
        <dbReference type="EMBL" id="KAK0140096.1"/>
    </source>
</evidence>
<keyword evidence="1" id="KW-0347">Helicase</keyword>
<evidence type="ECO:0000313" key="2">
    <source>
        <dbReference type="Proteomes" id="UP001174136"/>
    </source>
</evidence>
<dbReference type="EMBL" id="JAOPHQ010004270">
    <property type="protein sequence ID" value="KAK0140096.1"/>
    <property type="molecule type" value="Genomic_DNA"/>
</dbReference>
<sequence>MFSQLHMLLPVKQEVSDPPAGGVRHTQLGELLLKQSQDDGVKGRAEIHTQDPGIGSCGVQVLEDVMEGQVDCIVYRPVGSVGELQGVQEGVGTGKTNLLKAVQYESSSLLSQTSGNPDDVTVLLTAPTCVAAYNIGATTIHNTFSISVNVTFPCVPLGDENINSLRAKLVNILAVSDFHQLPPVKGTPLYADGKGVNLWDNNFMVAQLTQVVRQKNVSFAEMMNRFRIRKKDEPLNVRDVHLIKECGTREKPIAVHIISTNQQVDTYNIEMLDARGPNAITIEVQDSERNLKSGRMERKTDARIMLKKNIDVSDGLVNGAFRAVVHITPSPDIGHNQRAKNQQNIPPNTTIIEPQEDQVSNNGGVRHQFPLKLAWHAQSTKYTV</sequence>
<comment type="caution">
    <text evidence="1">The sequence shown here is derived from an EMBL/GenBank/DDBJ whole genome shotgun (WGS) entry which is preliminary data.</text>
</comment>
<reference evidence="1" key="1">
    <citation type="journal article" date="2023" name="Front. Mar. Sci.">
        <title>A new Merluccius polli reference genome to investigate the effects of global change in West African waters.</title>
        <authorList>
            <person name="Mateo J.L."/>
            <person name="Blanco-Fernandez C."/>
            <person name="Garcia-Vazquez E."/>
            <person name="Machado-Schiaffino G."/>
        </authorList>
    </citation>
    <scope>NUCLEOTIDE SEQUENCE</scope>
    <source>
        <strain evidence="1">C29</strain>
        <tissue evidence="1">Fin</tissue>
    </source>
</reference>
<keyword evidence="1" id="KW-0067">ATP-binding</keyword>